<organism evidence="2 3">
    <name type="scientific">Limosilactobacillus reuteri</name>
    <name type="common">Lactobacillus reuteri</name>
    <dbReference type="NCBI Taxonomy" id="1598"/>
    <lineage>
        <taxon>Bacteria</taxon>
        <taxon>Bacillati</taxon>
        <taxon>Bacillota</taxon>
        <taxon>Bacilli</taxon>
        <taxon>Lactobacillales</taxon>
        <taxon>Lactobacillaceae</taxon>
        <taxon>Limosilactobacillus</taxon>
    </lineage>
</organism>
<dbReference type="InterPro" id="IPR036165">
    <property type="entry name" value="YefM-like_sf"/>
</dbReference>
<dbReference type="AlphaFoldDB" id="A0AB36I587"/>
<protein>
    <recommendedName>
        <fullName evidence="4">Antitoxin</fullName>
    </recommendedName>
</protein>
<dbReference type="Proteomes" id="UP000184174">
    <property type="component" value="Unassembled WGS sequence"/>
</dbReference>
<reference evidence="2 3" key="1">
    <citation type="submission" date="2016-10" db="EMBL/GenBank/DDBJ databases">
        <title>Genome sequence of Lactobacillus reuteri 121, a source of glucan and fructan exopolysaccharides.</title>
        <authorList>
            <person name="Gangoiti J."/>
            <person name="Lammerts Van Bueren A."/>
            <person name="Dijkhuizen L."/>
        </authorList>
    </citation>
    <scope>NUCLEOTIDE SEQUENCE [LARGE SCALE GENOMIC DNA]</scope>
    <source>
        <strain evidence="2 3">121</strain>
    </source>
</reference>
<dbReference type="SUPFAM" id="SSF143120">
    <property type="entry name" value="YefM-like"/>
    <property type="match status" value="1"/>
</dbReference>
<proteinExistence type="inferred from homology"/>
<comment type="caution">
    <text evidence="2">The sequence shown here is derived from an EMBL/GenBank/DDBJ whole genome shotgun (WGS) entry which is preliminary data.</text>
</comment>
<accession>A0AB36I587</accession>
<dbReference type="Gene3D" id="3.40.1620.10">
    <property type="entry name" value="YefM-like domain"/>
    <property type="match status" value="1"/>
</dbReference>
<evidence type="ECO:0008006" key="4">
    <source>
        <dbReference type="Google" id="ProtNLM"/>
    </source>
</evidence>
<evidence type="ECO:0000313" key="2">
    <source>
        <dbReference type="EMBL" id="OJI11680.1"/>
    </source>
</evidence>
<dbReference type="EMBL" id="MKQH01000006">
    <property type="protein sequence ID" value="OJI11680.1"/>
    <property type="molecule type" value="Genomic_DNA"/>
</dbReference>
<evidence type="ECO:0000313" key="3">
    <source>
        <dbReference type="Proteomes" id="UP000184174"/>
    </source>
</evidence>
<name>A0AB36I587_LIMRT</name>
<gene>
    <name evidence="2" type="ORF">BJI45_00260</name>
</gene>
<comment type="similarity">
    <text evidence="1">Belongs to the phD/YefM antitoxin family.</text>
</comment>
<dbReference type="RefSeq" id="WP_072574780.1">
    <property type="nucleotide sequence ID" value="NZ_JBNPKA010000033.1"/>
</dbReference>
<sequence length="89" mass="10361">MAKIMNPDQVQKDFFKVIKEINDKQEVVLIKTKDQEEKDAVMVGEECWNAIQEVLETDDCVAHVNKNTQRIIDRIFEEDSALLRALKNL</sequence>
<evidence type="ECO:0000256" key="1">
    <source>
        <dbReference type="ARBA" id="ARBA00009981"/>
    </source>
</evidence>